<dbReference type="GO" id="GO:0005886">
    <property type="term" value="C:plasma membrane"/>
    <property type="evidence" value="ECO:0007669"/>
    <property type="project" value="TreeGrafter"/>
</dbReference>
<dbReference type="PANTHER" id="PTHR45080:SF8">
    <property type="entry name" value="IG-LIKE DOMAIN-CONTAINING PROTEIN"/>
    <property type="match status" value="1"/>
</dbReference>
<evidence type="ECO:0000313" key="7">
    <source>
        <dbReference type="EMBL" id="CAB3399417.1"/>
    </source>
</evidence>
<dbReference type="PROSITE" id="PS50835">
    <property type="entry name" value="IG_LIKE"/>
    <property type="match status" value="5"/>
</dbReference>
<keyword evidence="4" id="KW-0812">Transmembrane</keyword>
<dbReference type="Gene3D" id="2.60.40.10">
    <property type="entry name" value="Immunoglobulins"/>
    <property type="match status" value="6"/>
</dbReference>
<feature type="domain" description="Ig-like" evidence="5">
    <location>
        <begin position="1"/>
        <end position="96"/>
    </location>
</feature>
<proteinExistence type="predicted"/>
<keyword evidence="4" id="KW-1133">Transmembrane helix</keyword>
<dbReference type="InterPro" id="IPR036116">
    <property type="entry name" value="FN3_sf"/>
</dbReference>
<dbReference type="CDD" id="cd00096">
    <property type="entry name" value="Ig"/>
    <property type="match status" value="1"/>
</dbReference>
<dbReference type="SMART" id="SM00408">
    <property type="entry name" value="IGc2"/>
    <property type="match status" value="5"/>
</dbReference>
<dbReference type="Pfam" id="PF13927">
    <property type="entry name" value="Ig_3"/>
    <property type="match status" value="4"/>
</dbReference>
<protein>
    <submittedName>
        <fullName evidence="7">Uncharacterized protein</fullName>
    </submittedName>
</protein>
<feature type="domain" description="Ig-like" evidence="5">
    <location>
        <begin position="105"/>
        <end position="186"/>
    </location>
</feature>
<dbReference type="InterPro" id="IPR050958">
    <property type="entry name" value="Cell_Adh-Cytoskel_Orgn"/>
</dbReference>
<keyword evidence="4" id="KW-0472">Membrane</keyword>
<sequence length="784" mass="88247">MKTVWGKSGSRITLPCAVDLDPNDKFSIDWRKDDQLILSAYGNERGHVTPSLQGRLARDDKLGITIHSVSNQDAGIYQCIVTRFSKQPTKPIKGTSLKLIVNVAPIVNFPKNGEIFFKKHGDILSIECKADGVPSPEITWSKNDQIVSTSAVLSISNLTEGDKGQYSCLAVNVEGATSSYIDLRFTRETTLDLVPINKTVMEGSNLFWHCHANSNPGTIVYSWLFEKKQIKTTPAGLRANIRNGDLSLQDVRKTDAGWYTCEAKNGHGDIVSSSAHLEVLYPPEPTNHHQPVKTIASGRNSSISCDVIANPKPTIYIWSKNGHFLTSQTEEKLSIYNAKAGDNGIYGCQAENIAGKGPIVETHLIVAEPPVFTVLPPSKIKVRQGDQVSVPCQGFGDPMPIVYWIRDKKRLNQSTLNFRAISHEDHGSYQCVVSNSVETLKTETMIIVESTKPQPVTKVRFTCESNYSLKISWLPGYNGGYDQTFAIHAQNEANLQWSTIRTSRNESILENMEPFISYRVTIESQNIKGATNSTTFNRRSCSTLYPPEKLFFCGRNELCWTPADGAISYQVERKMEPGQSYQPIAEVAENYYRLGKEIENEKMVLYRVKSLRPAFQPSEPSIPFRIGPSDNMEISLLLLGGILGSLFLFCCFICLWRLCSTSSKKKKQKSRKGGSAMKTYQEFGRYTYDSGSGDSSHPGTETYYEPSLRLLDEKYEWRGPRDVEPVYARYPQSLVEYDFETGDENPVDDMFRDRYILSADDPPPQLYQDLRLERLRREYKQSQI</sequence>
<dbReference type="GO" id="GO:0007156">
    <property type="term" value="P:homophilic cell adhesion via plasma membrane adhesion molecules"/>
    <property type="evidence" value="ECO:0007669"/>
    <property type="project" value="TreeGrafter"/>
</dbReference>
<keyword evidence="2" id="KW-1015">Disulfide bond</keyword>
<dbReference type="InterPro" id="IPR003599">
    <property type="entry name" value="Ig_sub"/>
</dbReference>
<reference evidence="7 8" key="1">
    <citation type="submission" date="2020-04" db="EMBL/GenBank/DDBJ databases">
        <authorList>
            <person name="Laetsch R D."/>
            <person name="Stevens L."/>
            <person name="Kumar S."/>
            <person name="Blaxter L. M."/>
        </authorList>
    </citation>
    <scope>NUCLEOTIDE SEQUENCE [LARGE SCALE GENOMIC DNA]</scope>
</reference>
<keyword evidence="3" id="KW-0393">Immunoglobulin domain</keyword>
<feature type="domain" description="Ig-like" evidence="5">
    <location>
        <begin position="370"/>
        <end position="447"/>
    </location>
</feature>
<feature type="domain" description="Ig-like" evidence="5">
    <location>
        <begin position="283"/>
        <end position="365"/>
    </location>
</feature>
<dbReference type="AlphaFoldDB" id="A0A8S1EII9"/>
<dbReference type="PROSITE" id="PS50853">
    <property type="entry name" value="FN3"/>
    <property type="match status" value="1"/>
</dbReference>
<keyword evidence="1" id="KW-0732">Signal</keyword>
<feature type="domain" description="Ig-like" evidence="5">
    <location>
        <begin position="189"/>
        <end position="278"/>
    </location>
</feature>
<dbReference type="PANTHER" id="PTHR45080">
    <property type="entry name" value="CONTACTIN 5"/>
    <property type="match status" value="1"/>
</dbReference>
<dbReference type="Proteomes" id="UP000494206">
    <property type="component" value="Unassembled WGS sequence"/>
</dbReference>
<evidence type="ECO:0000256" key="1">
    <source>
        <dbReference type="ARBA" id="ARBA00022729"/>
    </source>
</evidence>
<accession>A0A8S1EII9</accession>
<feature type="transmembrane region" description="Helical" evidence="4">
    <location>
        <begin position="634"/>
        <end position="659"/>
    </location>
</feature>
<dbReference type="InterPro" id="IPR036179">
    <property type="entry name" value="Ig-like_dom_sf"/>
</dbReference>
<dbReference type="EMBL" id="CADEPM010000002">
    <property type="protein sequence ID" value="CAB3399417.1"/>
    <property type="molecule type" value="Genomic_DNA"/>
</dbReference>
<name>A0A8S1EII9_9PELO</name>
<dbReference type="InterPro" id="IPR013106">
    <property type="entry name" value="Ig_V-set"/>
</dbReference>
<evidence type="ECO:0000259" key="6">
    <source>
        <dbReference type="PROSITE" id="PS50853"/>
    </source>
</evidence>
<organism evidence="7 8">
    <name type="scientific">Caenorhabditis bovis</name>
    <dbReference type="NCBI Taxonomy" id="2654633"/>
    <lineage>
        <taxon>Eukaryota</taxon>
        <taxon>Metazoa</taxon>
        <taxon>Ecdysozoa</taxon>
        <taxon>Nematoda</taxon>
        <taxon>Chromadorea</taxon>
        <taxon>Rhabditida</taxon>
        <taxon>Rhabditina</taxon>
        <taxon>Rhabditomorpha</taxon>
        <taxon>Rhabditoidea</taxon>
        <taxon>Rhabditidae</taxon>
        <taxon>Peloderinae</taxon>
        <taxon>Caenorhabditis</taxon>
    </lineage>
</organism>
<dbReference type="InterPro" id="IPR003598">
    <property type="entry name" value="Ig_sub2"/>
</dbReference>
<evidence type="ECO:0000313" key="8">
    <source>
        <dbReference type="Proteomes" id="UP000494206"/>
    </source>
</evidence>
<feature type="domain" description="Fibronectin type-III" evidence="6">
    <location>
        <begin position="455"/>
        <end position="546"/>
    </location>
</feature>
<evidence type="ECO:0000256" key="4">
    <source>
        <dbReference type="SAM" id="Phobius"/>
    </source>
</evidence>
<evidence type="ECO:0000256" key="3">
    <source>
        <dbReference type="ARBA" id="ARBA00023319"/>
    </source>
</evidence>
<dbReference type="SMART" id="SM00409">
    <property type="entry name" value="IG"/>
    <property type="match status" value="5"/>
</dbReference>
<dbReference type="InterPro" id="IPR003961">
    <property type="entry name" value="FN3_dom"/>
</dbReference>
<evidence type="ECO:0000259" key="5">
    <source>
        <dbReference type="PROSITE" id="PS50835"/>
    </source>
</evidence>
<dbReference type="SUPFAM" id="SSF49265">
    <property type="entry name" value="Fibronectin type III"/>
    <property type="match status" value="1"/>
</dbReference>
<gene>
    <name evidence="7" type="ORF">CBOVIS_LOCUS2543</name>
</gene>
<dbReference type="Pfam" id="PF07686">
    <property type="entry name" value="V-set"/>
    <property type="match status" value="1"/>
</dbReference>
<dbReference type="InterPro" id="IPR013783">
    <property type="entry name" value="Ig-like_fold"/>
</dbReference>
<dbReference type="CDD" id="cd00063">
    <property type="entry name" value="FN3"/>
    <property type="match status" value="1"/>
</dbReference>
<dbReference type="InterPro" id="IPR007110">
    <property type="entry name" value="Ig-like_dom"/>
</dbReference>
<evidence type="ECO:0000256" key="2">
    <source>
        <dbReference type="ARBA" id="ARBA00023157"/>
    </source>
</evidence>
<dbReference type="SUPFAM" id="SSF48726">
    <property type="entry name" value="Immunoglobulin"/>
    <property type="match status" value="5"/>
</dbReference>
<keyword evidence="8" id="KW-1185">Reference proteome</keyword>
<dbReference type="OrthoDB" id="6612025at2759"/>
<comment type="caution">
    <text evidence="7">The sequence shown here is derived from an EMBL/GenBank/DDBJ whole genome shotgun (WGS) entry which is preliminary data.</text>
</comment>